<dbReference type="InterPro" id="IPR015422">
    <property type="entry name" value="PyrdxlP-dep_Trfase_small"/>
</dbReference>
<dbReference type="SUPFAM" id="SSF53383">
    <property type="entry name" value="PLP-dependent transferases"/>
    <property type="match status" value="1"/>
</dbReference>
<evidence type="ECO:0000259" key="6">
    <source>
        <dbReference type="Pfam" id="PF00155"/>
    </source>
</evidence>
<dbReference type="EMBL" id="CAUEEQ010001536">
    <property type="protein sequence ID" value="CAJ0920081.1"/>
    <property type="molecule type" value="Genomic_DNA"/>
</dbReference>
<evidence type="ECO:0000256" key="5">
    <source>
        <dbReference type="SAM" id="MobiDB-lite"/>
    </source>
</evidence>
<comment type="cofactor">
    <cofactor evidence="1">
        <name>pyridoxal 5'-phosphate</name>
        <dbReference type="ChEBI" id="CHEBI:597326"/>
    </cofactor>
</comment>
<keyword evidence="8" id="KW-1185">Reference proteome</keyword>
<proteinExistence type="inferred from homology"/>
<organism evidence="7 8">
    <name type="scientific">Ranitomeya imitator</name>
    <name type="common">mimic poison frog</name>
    <dbReference type="NCBI Taxonomy" id="111125"/>
    <lineage>
        <taxon>Eukaryota</taxon>
        <taxon>Metazoa</taxon>
        <taxon>Chordata</taxon>
        <taxon>Craniata</taxon>
        <taxon>Vertebrata</taxon>
        <taxon>Euteleostomi</taxon>
        <taxon>Amphibia</taxon>
        <taxon>Batrachia</taxon>
        <taxon>Anura</taxon>
        <taxon>Neobatrachia</taxon>
        <taxon>Hyloidea</taxon>
        <taxon>Dendrobatidae</taxon>
        <taxon>Dendrobatinae</taxon>
        <taxon>Ranitomeya</taxon>
    </lineage>
</organism>
<evidence type="ECO:0000256" key="3">
    <source>
        <dbReference type="ARBA" id="ARBA00022679"/>
    </source>
</evidence>
<name>A0ABN9KV41_9NEOB</name>
<dbReference type="InterPro" id="IPR004839">
    <property type="entry name" value="Aminotransferase_I/II_large"/>
</dbReference>
<reference evidence="7" key="1">
    <citation type="submission" date="2023-07" db="EMBL/GenBank/DDBJ databases">
        <authorList>
            <person name="Stuckert A."/>
        </authorList>
    </citation>
    <scope>NUCLEOTIDE SEQUENCE</scope>
</reference>
<comment type="caution">
    <text evidence="7">The sequence shown here is derived from an EMBL/GenBank/DDBJ whole genome shotgun (WGS) entry which is preliminary data.</text>
</comment>
<gene>
    <name evidence="7" type="ORF">RIMI_LOCUS1192779</name>
</gene>
<keyword evidence="3" id="KW-0808">Transferase</keyword>
<evidence type="ECO:0000313" key="8">
    <source>
        <dbReference type="Proteomes" id="UP001176940"/>
    </source>
</evidence>
<keyword evidence="4" id="KW-0012">Acyltransferase</keyword>
<comment type="similarity">
    <text evidence="2">Belongs to the class-II pyridoxal-phosphate-dependent aminotransferase family.</text>
</comment>
<dbReference type="Pfam" id="PF00155">
    <property type="entry name" value="Aminotran_1_2"/>
    <property type="match status" value="1"/>
</dbReference>
<dbReference type="Gene3D" id="3.90.1150.10">
    <property type="entry name" value="Aspartate Aminotransferase, domain 1"/>
    <property type="match status" value="1"/>
</dbReference>
<accession>A0ABN9KV41</accession>
<feature type="region of interest" description="Disordered" evidence="5">
    <location>
        <begin position="1"/>
        <end position="23"/>
    </location>
</feature>
<dbReference type="PANTHER" id="PTHR13693:SF102">
    <property type="entry name" value="2-AMINO-3-KETOBUTYRATE COENZYME A LIGASE, MITOCHONDRIAL"/>
    <property type="match status" value="1"/>
</dbReference>
<evidence type="ECO:0000256" key="1">
    <source>
        <dbReference type="ARBA" id="ARBA00001933"/>
    </source>
</evidence>
<feature type="domain" description="Aminotransferase class I/classII large" evidence="6">
    <location>
        <begin position="132"/>
        <end position="230"/>
    </location>
</feature>
<dbReference type="Gene3D" id="3.40.640.10">
    <property type="entry name" value="Type I PLP-dependent aspartate aminotransferase-like (Major domain)"/>
    <property type="match status" value="1"/>
</dbReference>
<evidence type="ECO:0000256" key="2">
    <source>
        <dbReference type="ARBA" id="ARBA00008392"/>
    </source>
</evidence>
<sequence>MKLLHTTPETQQQLRSPGHDGVPVKRLKLPVVQVSVPGQGETGGSCRKLQAAGTSPLTALEERLTDLTWRRGLSVASGLDGPYQTCAWCPGLWPANYSKPDSSPYTSHIRTPIATQDAAVGSSDAEDPNSSGYTTGPKPLIDLLRQRSRPYLFSNTLPPAVVGSASKALDLLMESNEIAQSMAAKTTRFRTKMTAAGFTISGKDHPICPVMLGDARLASSMADEMLDREFVT</sequence>
<dbReference type="PANTHER" id="PTHR13693">
    <property type="entry name" value="CLASS II AMINOTRANSFERASE/8-AMINO-7-OXONONANOATE SYNTHASE"/>
    <property type="match status" value="1"/>
</dbReference>
<dbReference type="InterPro" id="IPR015421">
    <property type="entry name" value="PyrdxlP-dep_Trfase_major"/>
</dbReference>
<feature type="region of interest" description="Disordered" evidence="5">
    <location>
        <begin position="118"/>
        <end position="139"/>
    </location>
</feature>
<evidence type="ECO:0000313" key="7">
    <source>
        <dbReference type="EMBL" id="CAJ0920081.1"/>
    </source>
</evidence>
<dbReference type="InterPro" id="IPR050087">
    <property type="entry name" value="AON_synthase_class-II"/>
</dbReference>
<protein>
    <recommendedName>
        <fullName evidence="6">Aminotransferase class I/classII large domain-containing protein</fullName>
    </recommendedName>
</protein>
<evidence type="ECO:0000256" key="4">
    <source>
        <dbReference type="ARBA" id="ARBA00023315"/>
    </source>
</evidence>
<dbReference type="InterPro" id="IPR015424">
    <property type="entry name" value="PyrdxlP-dep_Trfase"/>
</dbReference>
<dbReference type="Proteomes" id="UP001176940">
    <property type="component" value="Unassembled WGS sequence"/>
</dbReference>